<evidence type="ECO:0000256" key="7">
    <source>
        <dbReference type="ARBA" id="ARBA00023010"/>
    </source>
</evidence>
<evidence type="ECO:0000313" key="11">
    <source>
        <dbReference type="EMBL" id="CCH77712.1"/>
    </source>
</evidence>
<dbReference type="NCBIfam" id="NF001854">
    <property type="entry name" value="PRK00575.1"/>
    <property type="match status" value="1"/>
</dbReference>
<evidence type="ECO:0000256" key="5">
    <source>
        <dbReference type="ARBA" id="ARBA00022927"/>
    </source>
</evidence>
<dbReference type="InterPro" id="IPR003369">
    <property type="entry name" value="TatA/B/E"/>
</dbReference>
<evidence type="ECO:0000313" key="12">
    <source>
        <dbReference type="Proteomes" id="UP000035721"/>
    </source>
</evidence>
<dbReference type="PANTHER" id="PTHR42982">
    <property type="entry name" value="SEC-INDEPENDENT PROTEIN TRANSLOCASE PROTEIN TATA"/>
    <property type="match status" value="1"/>
</dbReference>
<reference evidence="11 12" key="1">
    <citation type="journal article" date="2013" name="ISME J.">
        <title>A metabolic model for members of the genus Tetrasphaera involved in enhanced biological phosphorus removal.</title>
        <authorList>
            <person name="Kristiansen R."/>
            <person name="Nguyen H.T.T."/>
            <person name="Saunders A.M."/>
            <person name="Nielsen J.L."/>
            <person name="Wimmer R."/>
            <person name="Le V.Q."/>
            <person name="McIlroy S.J."/>
            <person name="Petrovski S."/>
            <person name="Seviour R.J."/>
            <person name="Calteau A."/>
            <person name="Nielsen K.L."/>
            <person name="Nielsen P.H."/>
        </authorList>
    </citation>
    <scope>NUCLEOTIDE SEQUENCE [LARGE SCALE GENOMIC DNA]</scope>
    <source>
        <strain evidence="11 12">T1-X7</strain>
    </source>
</reference>
<evidence type="ECO:0000256" key="10">
    <source>
        <dbReference type="SAM" id="MobiDB-lite"/>
    </source>
</evidence>
<feature type="compositionally biased region" description="Basic and acidic residues" evidence="10">
    <location>
        <begin position="41"/>
        <end position="53"/>
    </location>
</feature>
<evidence type="ECO:0000256" key="4">
    <source>
        <dbReference type="ARBA" id="ARBA00022692"/>
    </source>
</evidence>
<keyword evidence="5 9" id="KW-0653">Protein transport</keyword>
<protein>
    <recommendedName>
        <fullName evidence="9">Sec-independent protein translocase protein TatA</fullName>
    </recommendedName>
</protein>
<gene>
    <name evidence="9" type="primary">tatA</name>
    <name evidence="11" type="ORF">BN12_2170013</name>
</gene>
<keyword evidence="2 9" id="KW-0813">Transport</keyword>
<feature type="compositionally biased region" description="Polar residues" evidence="10">
    <location>
        <begin position="86"/>
        <end position="104"/>
    </location>
</feature>
<keyword evidence="8 9" id="KW-0472">Membrane</keyword>
<comment type="subcellular location">
    <subcellularLocation>
        <location evidence="1 9">Cell membrane</location>
        <topology evidence="1 9">Single-pass membrane protein</topology>
    </subcellularLocation>
</comment>
<dbReference type="EMBL" id="CAJB01000132">
    <property type="protein sequence ID" value="CCH77712.1"/>
    <property type="molecule type" value="Genomic_DNA"/>
</dbReference>
<evidence type="ECO:0000256" key="8">
    <source>
        <dbReference type="ARBA" id="ARBA00023136"/>
    </source>
</evidence>
<dbReference type="GO" id="GO:0008320">
    <property type="term" value="F:protein transmembrane transporter activity"/>
    <property type="evidence" value="ECO:0007669"/>
    <property type="project" value="UniProtKB-UniRule"/>
</dbReference>
<evidence type="ECO:0000256" key="9">
    <source>
        <dbReference type="HAMAP-Rule" id="MF_00236"/>
    </source>
</evidence>
<dbReference type="PANTHER" id="PTHR42982:SF8">
    <property type="entry name" value="SEC-INDEPENDENT PROTEIN TRANSLOCASE PROTEIN TATA"/>
    <property type="match status" value="1"/>
</dbReference>
<dbReference type="RefSeq" id="WP_048554648.1">
    <property type="nucleotide sequence ID" value="NZ_HF570958.1"/>
</dbReference>
<evidence type="ECO:0000256" key="3">
    <source>
        <dbReference type="ARBA" id="ARBA00022475"/>
    </source>
</evidence>
<proteinExistence type="inferred from homology"/>
<keyword evidence="3 9" id="KW-1003">Cell membrane</keyword>
<comment type="caution">
    <text evidence="11">The sequence shown here is derived from an EMBL/GenBank/DDBJ whole genome shotgun (WGS) entry which is preliminary data.</text>
</comment>
<dbReference type="GO" id="GO:0043953">
    <property type="term" value="P:protein transport by the Tat complex"/>
    <property type="evidence" value="ECO:0007669"/>
    <property type="project" value="UniProtKB-UniRule"/>
</dbReference>
<organism evidence="11 12">
    <name type="scientific">Nostocoides japonicum T1-X7</name>
    <dbReference type="NCBI Taxonomy" id="1194083"/>
    <lineage>
        <taxon>Bacteria</taxon>
        <taxon>Bacillati</taxon>
        <taxon>Actinomycetota</taxon>
        <taxon>Actinomycetes</taxon>
        <taxon>Micrococcales</taxon>
        <taxon>Intrasporangiaceae</taxon>
        <taxon>Nostocoides</taxon>
    </lineage>
</organism>
<evidence type="ECO:0000256" key="1">
    <source>
        <dbReference type="ARBA" id="ARBA00004162"/>
    </source>
</evidence>
<dbReference type="HAMAP" id="MF_00236">
    <property type="entry name" value="TatA_E"/>
    <property type="match status" value="1"/>
</dbReference>
<sequence>MGRGLFEGWHIIILIVLLIALFGAKRLPDAARSLGRSARVFKSEVDEMKKDGKSPASSATVPGETVQPGQGAAPPAPQQPAAPQASTSPVQENAPRTDNSSGAA</sequence>
<feature type="transmembrane region" description="Helical" evidence="9">
    <location>
        <begin position="6"/>
        <end position="24"/>
    </location>
</feature>
<keyword evidence="12" id="KW-1185">Reference proteome</keyword>
<dbReference type="AlphaFoldDB" id="A0A077LXV4"/>
<evidence type="ECO:0000256" key="2">
    <source>
        <dbReference type="ARBA" id="ARBA00022448"/>
    </source>
</evidence>
<feature type="region of interest" description="Disordered" evidence="10">
    <location>
        <begin position="33"/>
        <end position="104"/>
    </location>
</feature>
<dbReference type="GO" id="GO:0033281">
    <property type="term" value="C:TAT protein transport complex"/>
    <property type="evidence" value="ECO:0007669"/>
    <property type="project" value="UniProtKB-UniRule"/>
</dbReference>
<accession>A0A077LXV4</accession>
<dbReference type="STRING" id="1194083.BN12_2170013"/>
<name>A0A077LXV4_9MICO</name>
<evidence type="ECO:0000256" key="6">
    <source>
        <dbReference type="ARBA" id="ARBA00022989"/>
    </source>
</evidence>
<comment type="subunit">
    <text evidence="9">The Tat system comprises two distinct complexes: a TatABC complex, containing multiple copies of TatA, TatB and TatC subunits, and a separate TatA complex, containing only TatA subunits. Substrates initially bind to the TatABC complex, which probably triggers association of the separate TatA complex to form the active translocon.</text>
</comment>
<keyword evidence="4 9" id="KW-0812">Transmembrane</keyword>
<comment type="similarity">
    <text evidence="9">Belongs to the TatA/E family.</text>
</comment>
<dbReference type="Gene3D" id="1.20.5.3310">
    <property type="match status" value="1"/>
</dbReference>
<dbReference type="Proteomes" id="UP000035721">
    <property type="component" value="Unassembled WGS sequence"/>
</dbReference>
<keyword evidence="7 9" id="KW-0811">Translocation</keyword>
<dbReference type="OrthoDB" id="5245163at2"/>
<keyword evidence="6 9" id="KW-1133">Transmembrane helix</keyword>
<comment type="function">
    <text evidence="9">Part of the twin-arginine translocation (Tat) system that transports large folded proteins containing a characteristic twin-arginine motif in their signal peptide across membranes. TatA could form the protein-conducting channel of the Tat system.</text>
</comment>
<dbReference type="InterPro" id="IPR006312">
    <property type="entry name" value="TatA/E"/>
</dbReference>
<dbReference type="Pfam" id="PF02416">
    <property type="entry name" value="TatA_B_E"/>
    <property type="match status" value="1"/>
</dbReference>